<feature type="region of interest" description="Disordered" evidence="1">
    <location>
        <begin position="109"/>
        <end position="131"/>
    </location>
</feature>
<feature type="compositionally biased region" description="Low complexity" evidence="1">
    <location>
        <begin position="122"/>
        <end position="131"/>
    </location>
</feature>
<proteinExistence type="predicted"/>
<dbReference type="CDD" id="cd07247">
    <property type="entry name" value="SgaA_N_like"/>
    <property type="match status" value="1"/>
</dbReference>
<dbReference type="PROSITE" id="PS51819">
    <property type="entry name" value="VOC"/>
    <property type="match status" value="1"/>
</dbReference>
<dbReference type="InterPro" id="IPR029068">
    <property type="entry name" value="Glyas_Bleomycin-R_OHBP_Dase"/>
</dbReference>
<organism evidence="3 4">
    <name type="scientific">Clavibacter michiganensis</name>
    <dbReference type="NCBI Taxonomy" id="28447"/>
    <lineage>
        <taxon>Bacteria</taxon>
        <taxon>Bacillati</taxon>
        <taxon>Actinomycetota</taxon>
        <taxon>Actinomycetes</taxon>
        <taxon>Micrococcales</taxon>
        <taxon>Microbacteriaceae</taxon>
        <taxon>Clavibacter</taxon>
    </lineage>
</organism>
<dbReference type="InterPro" id="IPR004360">
    <property type="entry name" value="Glyas_Fos-R_dOase_dom"/>
</dbReference>
<accession>A0A251YJG8</accession>
<dbReference type="Gene3D" id="3.10.180.10">
    <property type="entry name" value="2,3-Dihydroxybiphenyl 1,2-Dioxygenase, domain 1"/>
    <property type="match status" value="1"/>
</dbReference>
<evidence type="ECO:0000313" key="3">
    <source>
        <dbReference type="EMBL" id="OUE24386.1"/>
    </source>
</evidence>
<dbReference type="PANTHER" id="PTHR33993">
    <property type="entry name" value="GLYOXALASE-RELATED"/>
    <property type="match status" value="1"/>
</dbReference>
<dbReference type="OrthoDB" id="9793039at2"/>
<gene>
    <name evidence="3" type="ORF">BFL37_10770</name>
</gene>
<comment type="caution">
    <text evidence="3">The sequence shown here is derived from an EMBL/GenBank/DDBJ whole genome shotgun (WGS) entry which is preliminary data.</text>
</comment>
<sequence>MAAVEHFEIPADDMARASAFYSAVFGFRYEPWGEDAGMILTGSDDGINGDLHRRADVPHPTIVITVESIEETVAEVEAHGGSALGGIQMLNETDRWAYVRDSEGNAIGLFDHGPRTADGSRAAAPEAAPAE</sequence>
<dbReference type="Proteomes" id="UP000195101">
    <property type="component" value="Unassembled WGS sequence"/>
</dbReference>
<keyword evidence="4" id="KW-1185">Reference proteome</keyword>
<evidence type="ECO:0000256" key="1">
    <source>
        <dbReference type="SAM" id="MobiDB-lite"/>
    </source>
</evidence>
<protein>
    <submittedName>
        <fullName evidence="3">Glyoxalase-like domain protein</fullName>
    </submittedName>
</protein>
<dbReference type="Pfam" id="PF00903">
    <property type="entry name" value="Glyoxalase"/>
    <property type="match status" value="1"/>
</dbReference>
<dbReference type="InterPro" id="IPR037523">
    <property type="entry name" value="VOC_core"/>
</dbReference>
<feature type="domain" description="VOC" evidence="2">
    <location>
        <begin position="3"/>
        <end position="112"/>
    </location>
</feature>
<reference evidence="3 4" key="1">
    <citation type="submission" date="2016-08" db="EMBL/GenBank/DDBJ databases">
        <title>Genome sequence of Clavibacter michiganensis spp strain CFBP8019.</title>
        <authorList>
            <person name="Thapa S.P."/>
            <person name="Coaker G."/>
            <person name="Jacques M.-A."/>
        </authorList>
    </citation>
    <scope>NUCLEOTIDE SEQUENCE [LARGE SCALE GENOMIC DNA]</scope>
    <source>
        <strain evidence="3">CFBP8019</strain>
    </source>
</reference>
<dbReference type="EMBL" id="MDJZ01000016">
    <property type="protein sequence ID" value="OUE24386.1"/>
    <property type="molecule type" value="Genomic_DNA"/>
</dbReference>
<evidence type="ECO:0000259" key="2">
    <source>
        <dbReference type="PROSITE" id="PS51819"/>
    </source>
</evidence>
<evidence type="ECO:0000313" key="4">
    <source>
        <dbReference type="Proteomes" id="UP000195101"/>
    </source>
</evidence>
<dbReference type="SUPFAM" id="SSF54593">
    <property type="entry name" value="Glyoxalase/Bleomycin resistance protein/Dihydroxybiphenyl dioxygenase"/>
    <property type="match status" value="1"/>
</dbReference>
<dbReference type="InterPro" id="IPR052164">
    <property type="entry name" value="Anthracycline_SecMetBiosynth"/>
</dbReference>
<dbReference type="RefSeq" id="WP_086515109.1">
    <property type="nucleotide sequence ID" value="NZ_MDJZ01000016.1"/>
</dbReference>
<name>A0A251YJG8_9MICO</name>
<dbReference type="AlphaFoldDB" id="A0A251YJG8"/>